<evidence type="ECO:0000313" key="2">
    <source>
        <dbReference type="Proteomes" id="UP001515943"/>
    </source>
</evidence>
<evidence type="ECO:0008006" key="3">
    <source>
        <dbReference type="Google" id="ProtNLM"/>
    </source>
</evidence>
<protein>
    <recommendedName>
        <fullName evidence="3">CD-NTase-associated protein 12/Pycsar effector protein TIR domain-containing protein</fullName>
    </recommendedName>
</protein>
<dbReference type="RefSeq" id="WP_167972748.1">
    <property type="nucleotide sequence ID" value="NZ_VSRL01000028.1"/>
</dbReference>
<name>A0ABX1FEF5_9PSEU</name>
<sequence>MEIRLAADVFGESPDSLIHILRLFRCFTEERHSWITDPAVIEAAEHYFQVHAPKHSASVAALGRKAVVDVMWSSPSQGRAPYEVPLIDLEDATDDLCCPAVLVVEDLVNDRHFVDALVDVFRASRISKALERDWLAVRHSGGSRLELVAMDEVGKFKIKPRVVALLDSDRLNPGEKTLSHSKANEMRAAGILVHVLELREAENYAPNRILALTGKPGITSTKLKNLKKLNSDQRGYFDMKKGFAVKNSDPAIKPTQLALYAGISPVVVAALGEGFGVNILECLHRYRAGLKVEEFDRIGAGVAQEIETLLSVIESVV</sequence>
<keyword evidence="2" id="KW-1185">Reference proteome</keyword>
<proteinExistence type="predicted"/>
<comment type="caution">
    <text evidence="1">The sequence shown here is derived from an EMBL/GenBank/DDBJ whole genome shotgun (WGS) entry which is preliminary data.</text>
</comment>
<gene>
    <name evidence="1" type="ORF">FXN61_10505</name>
</gene>
<dbReference type="EMBL" id="VSRL01000028">
    <property type="protein sequence ID" value="NKE57242.1"/>
    <property type="molecule type" value="Genomic_DNA"/>
</dbReference>
<dbReference type="Proteomes" id="UP001515943">
    <property type="component" value="Unassembled WGS sequence"/>
</dbReference>
<organism evidence="1 2">
    <name type="scientific">Lentzea indica</name>
    <dbReference type="NCBI Taxonomy" id="2604800"/>
    <lineage>
        <taxon>Bacteria</taxon>
        <taxon>Bacillati</taxon>
        <taxon>Actinomycetota</taxon>
        <taxon>Actinomycetes</taxon>
        <taxon>Pseudonocardiales</taxon>
        <taxon>Pseudonocardiaceae</taxon>
        <taxon>Lentzea</taxon>
    </lineage>
</organism>
<evidence type="ECO:0000313" key="1">
    <source>
        <dbReference type="EMBL" id="NKE57242.1"/>
    </source>
</evidence>
<reference evidence="1 2" key="1">
    <citation type="submission" date="2019-08" db="EMBL/GenBank/DDBJ databases">
        <title>Lentzea from Indian Himalayas.</title>
        <authorList>
            <person name="Mandal S."/>
            <person name="Mallick Gupta A."/>
            <person name="Maiti P.K."/>
            <person name="Sarkar J."/>
            <person name="Mandal S."/>
        </authorList>
    </citation>
    <scope>NUCLEOTIDE SEQUENCE [LARGE SCALE GENOMIC DNA]</scope>
    <source>
        <strain evidence="1 2">PSKA42</strain>
    </source>
</reference>
<accession>A0ABX1FEF5</accession>